<dbReference type="AlphaFoldDB" id="A0A0L6VFW4"/>
<organism evidence="2 3">
    <name type="scientific">Puccinia sorghi</name>
    <dbReference type="NCBI Taxonomy" id="27349"/>
    <lineage>
        <taxon>Eukaryota</taxon>
        <taxon>Fungi</taxon>
        <taxon>Dikarya</taxon>
        <taxon>Basidiomycota</taxon>
        <taxon>Pucciniomycotina</taxon>
        <taxon>Pucciniomycetes</taxon>
        <taxon>Pucciniales</taxon>
        <taxon>Pucciniaceae</taxon>
        <taxon>Puccinia</taxon>
    </lineage>
</organism>
<feature type="transmembrane region" description="Helical" evidence="1">
    <location>
        <begin position="376"/>
        <end position="399"/>
    </location>
</feature>
<keyword evidence="1" id="KW-0472">Membrane</keyword>
<keyword evidence="3" id="KW-1185">Reference proteome</keyword>
<sequence length="600" mass="69176">MLKSSFLSLRVTIFYFNVSFCANVHRPLCWLTLQLMGLILTALQKFIVNFSVTLIISSLKKWKNLSVVQHSDQMLYFKCNNKIYQTETKLYATFLKSDTSIFRRNLIWMIFHFCTLLIELGENFHAHQNQPEPPDLHWIPRTLTDKSSFHYPVSLSLTSKYFFALVISLFSWALELFICKNYYYQDPLLDYQVEVSDYTACSSPLLPRVDHSSYTKVLVWDCGFAFQYFIETSSICSPSHSHSSPSVLSTVFITLDMDIRDGEIHGTCIDDAKQKSTRAPFLLFIALAIHVSHILPCRIFGSLVHHFEPPKKNWKSNGTLCVEQKFCFPQIIKVGCAAPGCTTFLFPDLIFLVSLHHPTDSLLLNKVCSFLSPSQIFFFFVFSFFFSLKLVVICARLLVVICARSCAPSSSREPLRSSKTMFWGFDVILFQCVLVIERRKSSRNTKISPLGQSNNRILETSLKLLGKNLIVNIRGKMIQNFMFSYGNLRRLFLPTTPCLPLVLYTDELKTVTPSEKRRDDLMHTYSSIAGTRLRHQGDSIGIRNCLFNLLKTTLKFATTCHLHPKRPAVLHPGTNKSQDELRRAMYQRYELYDIFFNYLD</sequence>
<dbReference type="EMBL" id="LAVV01006484">
    <property type="protein sequence ID" value="KNZ59676.1"/>
    <property type="molecule type" value="Genomic_DNA"/>
</dbReference>
<proteinExistence type="predicted"/>
<protein>
    <submittedName>
        <fullName evidence="2">Uncharacterized protein</fullName>
    </submittedName>
</protein>
<accession>A0A0L6VFW4</accession>
<dbReference type="VEuPathDB" id="FungiDB:VP01_1682g4"/>
<gene>
    <name evidence="2" type="ORF">VP01_1682g4</name>
</gene>
<reference evidence="2 3" key="1">
    <citation type="submission" date="2015-08" db="EMBL/GenBank/DDBJ databases">
        <title>Next Generation Sequencing and Analysis of the Genome of Puccinia sorghi L Schw, the Causal Agent of Maize Common Rust.</title>
        <authorList>
            <person name="Rochi L."/>
            <person name="Burguener G."/>
            <person name="Darino M."/>
            <person name="Turjanski A."/>
            <person name="Kreff E."/>
            <person name="Dieguez M.J."/>
            <person name="Sacco F."/>
        </authorList>
    </citation>
    <scope>NUCLEOTIDE SEQUENCE [LARGE SCALE GENOMIC DNA]</scope>
    <source>
        <strain evidence="2 3">RO10H11247</strain>
    </source>
</reference>
<comment type="caution">
    <text evidence="2">The sequence shown here is derived from an EMBL/GenBank/DDBJ whole genome shotgun (WGS) entry which is preliminary data.</text>
</comment>
<feature type="transmembrane region" description="Helical" evidence="1">
    <location>
        <begin position="161"/>
        <end position="179"/>
    </location>
</feature>
<keyword evidence="1" id="KW-0812">Transmembrane</keyword>
<keyword evidence="1" id="KW-1133">Transmembrane helix</keyword>
<evidence type="ECO:0000256" key="1">
    <source>
        <dbReference type="SAM" id="Phobius"/>
    </source>
</evidence>
<dbReference type="Proteomes" id="UP000037035">
    <property type="component" value="Unassembled WGS sequence"/>
</dbReference>
<evidence type="ECO:0000313" key="2">
    <source>
        <dbReference type="EMBL" id="KNZ59676.1"/>
    </source>
</evidence>
<name>A0A0L6VFW4_9BASI</name>
<evidence type="ECO:0000313" key="3">
    <source>
        <dbReference type="Proteomes" id="UP000037035"/>
    </source>
</evidence>